<gene>
    <name evidence="9" type="ORF">QC762_509540</name>
</gene>
<feature type="region of interest" description="Disordered" evidence="7">
    <location>
        <begin position="1"/>
        <end position="22"/>
    </location>
</feature>
<evidence type="ECO:0000256" key="6">
    <source>
        <dbReference type="ARBA" id="ARBA00023136"/>
    </source>
</evidence>
<dbReference type="Pfam" id="PF02466">
    <property type="entry name" value="Tim17"/>
    <property type="match status" value="1"/>
</dbReference>
<name>A0ABR0GDC2_9PEZI</name>
<evidence type="ECO:0000313" key="10">
    <source>
        <dbReference type="Proteomes" id="UP001323405"/>
    </source>
</evidence>
<reference evidence="9 10" key="1">
    <citation type="journal article" date="2023" name="bioRxiv">
        <title>High-quality genome assemblies of four members of thePodospora anserinaspecies complex.</title>
        <authorList>
            <person name="Ament-Velasquez S.L."/>
            <person name="Vogan A.A."/>
            <person name="Wallerman O."/>
            <person name="Hartmann F."/>
            <person name="Gautier V."/>
            <person name="Silar P."/>
            <person name="Giraud T."/>
            <person name="Johannesson H."/>
        </authorList>
    </citation>
    <scope>NUCLEOTIDE SEQUENCE [LARGE SCALE GENOMIC DNA]</scope>
    <source>
        <strain evidence="9 10">CBS 415.72m</strain>
    </source>
</reference>
<dbReference type="Proteomes" id="UP001323405">
    <property type="component" value="Unassembled WGS sequence"/>
</dbReference>
<evidence type="ECO:0008006" key="11">
    <source>
        <dbReference type="Google" id="ProtNLM"/>
    </source>
</evidence>
<keyword evidence="2 8" id="KW-0812">Transmembrane</keyword>
<accession>A0ABR0GDC2</accession>
<keyword evidence="4 8" id="KW-1133">Transmembrane helix</keyword>
<evidence type="ECO:0000256" key="3">
    <source>
        <dbReference type="ARBA" id="ARBA00022792"/>
    </source>
</evidence>
<feature type="compositionally biased region" description="Low complexity" evidence="7">
    <location>
        <begin position="9"/>
        <end position="19"/>
    </location>
</feature>
<evidence type="ECO:0000313" key="9">
    <source>
        <dbReference type="EMBL" id="KAK4653723.1"/>
    </source>
</evidence>
<keyword evidence="3" id="KW-0999">Mitochondrion inner membrane</keyword>
<comment type="subcellular location">
    <subcellularLocation>
        <location evidence="1">Mitochondrion inner membrane</location>
        <topology evidence="1">Multi-pass membrane protein</topology>
    </subcellularLocation>
</comment>
<evidence type="ECO:0000256" key="1">
    <source>
        <dbReference type="ARBA" id="ARBA00004448"/>
    </source>
</evidence>
<proteinExistence type="predicted"/>
<feature type="transmembrane region" description="Helical" evidence="8">
    <location>
        <begin position="27"/>
        <end position="48"/>
    </location>
</feature>
<protein>
    <recommendedName>
        <fullName evidence="11">NADH-ubiquinone oxidoreductase 21.3 kDa subunit</fullName>
    </recommendedName>
</protein>
<dbReference type="GeneID" id="87911267"/>
<dbReference type="EMBL" id="JAFFHA010000007">
    <property type="protein sequence ID" value="KAK4653723.1"/>
    <property type="molecule type" value="Genomic_DNA"/>
</dbReference>
<organism evidence="9 10">
    <name type="scientific">Podospora pseudocomata</name>
    <dbReference type="NCBI Taxonomy" id="2093779"/>
    <lineage>
        <taxon>Eukaryota</taxon>
        <taxon>Fungi</taxon>
        <taxon>Dikarya</taxon>
        <taxon>Ascomycota</taxon>
        <taxon>Pezizomycotina</taxon>
        <taxon>Sordariomycetes</taxon>
        <taxon>Sordariomycetidae</taxon>
        <taxon>Sordariales</taxon>
        <taxon>Podosporaceae</taxon>
        <taxon>Podospora</taxon>
    </lineage>
</organism>
<keyword evidence="6 8" id="KW-0472">Membrane</keyword>
<keyword evidence="5" id="KW-0496">Mitochondrion</keyword>
<dbReference type="PANTHER" id="PTHR21382:SF1">
    <property type="entry name" value="NADH DEHYDROGENASE [UBIQUINONE] 1 ALPHA SUBCOMPLEX SUBUNIT 11"/>
    <property type="match status" value="1"/>
</dbReference>
<dbReference type="RefSeq" id="XP_062742698.1">
    <property type="nucleotide sequence ID" value="XM_062891360.1"/>
</dbReference>
<dbReference type="PANTHER" id="PTHR21382">
    <property type="entry name" value="NADH-UBIQUINONE OXIDOREDUCTASE SUBUNIT"/>
    <property type="match status" value="1"/>
</dbReference>
<comment type="caution">
    <text evidence="9">The sequence shown here is derived from an EMBL/GenBank/DDBJ whole genome shotgun (WGS) entry which is preliminary data.</text>
</comment>
<sequence length="211" mass="22542">MAPHAGGDSSSSSSSSSSSDKYKPQDAVHAALTMGALFGTGGLFLAAVKTSLEKKHVGPWAVFSKHGNIAATFAAVGSVYEFSRVASANLREKNDHYNNAIAGAFGGAVLGLRAGRIPAILGYGALMSVTSAVFEYTGGRIQGAGRNPDVDEFERKEMLRKRYRRPVEETIAEIGEGRSIKLPGYDERRAQRLKEAYGFEVKPVCADPERA</sequence>
<evidence type="ECO:0000256" key="7">
    <source>
        <dbReference type="SAM" id="MobiDB-lite"/>
    </source>
</evidence>
<evidence type="ECO:0000256" key="4">
    <source>
        <dbReference type="ARBA" id="ARBA00022989"/>
    </source>
</evidence>
<keyword evidence="10" id="KW-1185">Reference proteome</keyword>
<dbReference type="InterPro" id="IPR039205">
    <property type="entry name" value="NDUFA11"/>
</dbReference>
<evidence type="ECO:0000256" key="2">
    <source>
        <dbReference type="ARBA" id="ARBA00022692"/>
    </source>
</evidence>
<evidence type="ECO:0000256" key="8">
    <source>
        <dbReference type="SAM" id="Phobius"/>
    </source>
</evidence>
<evidence type="ECO:0000256" key="5">
    <source>
        <dbReference type="ARBA" id="ARBA00023128"/>
    </source>
</evidence>